<dbReference type="EMBL" id="BMAO01000091">
    <property type="protein sequence ID" value="GFQ64379.1"/>
    <property type="molecule type" value="Genomic_DNA"/>
</dbReference>
<dbReference type="OrthoDB" id="6425513at2759"/>
<proteinExistence type="predicted"/>
<dbReference type="AlphaFoldDB" id="A0A8X6EYK2"/>
<evidence type="ECO:0000313" key="1">
    <source>
        <dbReference type="EMBL" id="GFQ64379.1"/>
    </source>
</evidence>
<evidence type="ECO:0000313" key="2">
    <source>
        <dbReference type="Proteomes" id="UP000887116"/>
    </source>
</evidence>
<organism evidence="1 2">
    <name type="scientific">Trichonephila clavata</name>
    <name type="common">Joro spider</name>
    <name type="synonym">Nephila clavata</name>
    <dbReference type="NCBI Taxonomy" id="2740835"/>
    <lineage>
        <taxon>Eukaryota</taxon>
        <taxon>Metazoa</taxon>
        <taxon>Ecdysozoa</taxon>
        <taxon>Arthropoda</taxon>
        <taxon>Chelicerata</taxon>
        <taxon>Arachnida</taxon>
        <taxon>Araneae</taxon>
        <taxon>Araneomorphae</taxon>
        <taxon>Entelegynae</taxon>
        <taxon>Araneoidea</taxon>
        <taxon>Nephilidae</taxon>
        <taxon>Trichonephila</taxon>
    </lineage>
</organism>
<name>A0A8X6EYK2_TRICU</name>
<sequence>MSNYLFIAGDDPGPRRLGPLFHRNESHSLVPVMQECNVPITGLIPVMHGWTRAQFQALTSAGTERFPLDIRIRSKLINPKGFSEICSGRTCQRHYSQQESNLGVINSNFVLVGSVGIML</sequence>
<reference evidence="1" key="1">
    <citation type="submission" date="2020-07" db="EMBL/GenBank/DDBJ databases">
        <title>Multicomponent nature underlies the extraordinary mechanical properties of spider dragline silk.</title>
        <authorList>
            <person name="Kono N."/>
            <person name="Nakamura H."/>
            <person name="Mori M."/>
            <person name="Yoshida Y."/>
            <person name="Ohtoshi R."/>
            <person name="Malay A.D."/>
            <person name="Moran D.A.P."/>
            <person name="Tomita M."/>
            <person name="Numata K."/>
            <person name="Arakawa K."/>
        </authorList>
    </citation>
    <scope>NUCLEOTIDE SEQUENCE</scope>
</reference>
<gene>
    <name evidence="1" type="ORF">TNCT_293831</name>
</gene>
<comment type="caution">
    <text evidence="1">The sequence shown here is derived from an EMBL/GenBank/DDBJ whole genome shotgun (WGS) entry which is preliminary data.</text>
</comment>
<dbReference type="Proteomes" id="UP000887116">
    <property type="component" value="Unassembled WGS sequence"/>
</dbReference>
<protein>
    <submittedName>
        <fullName evidence="1">Uncharacterized protein</fullName>
    </submittedName>
</protein>
<keyword evidence="2" id="KW-1185">Reference proteome</keyword>
<accession>A0A8X6EYK2</accession>